<accession>A0A6G9XS62</accession>
<evidence type="ECO:0000313" key="2">
    <source>
        <dbReference type="Proteomes" id="UP000501705"/>
    </source>
</evidence>
<dbReference type="Proteomes" id="UP000501705">
    <property type="component" value="Chromosome"/>
</dbReference>
<protein>
    <recommendedName>
        <fullName evidence="3">Linear amide C-N hydrolase</fullName>
    </recommendedName>
</protein>
<dbReference type="AlphaFoldDB" id="A0A6G9XS62"/>
<evidence type="ECO:0000313" key="1">
    <source>
        <dbReference type="EMBL" id="QIS03749.1"/>
    </source>
</evidence>
<gene>
    <name evidence="1" type="ORF">F5X71_16735</name>
</gene>
<organism evidence="1 2">
    <name type="scientific">Nocardia brasiliensis</name>
    <dbReference type="NCBI Taxonomy" id="37326"/>
    <lineage>
        <taxon>Bacteria</taxon>
        <taxon>Bacillati</taxon>
        <taxon>Actinomycetota</taxon>
        <taxon>Actinomycetes</taxon>
        <taxon>Mycobacteriales</taxon>
        <taxon>Nocardiaceae</taxon>
        <taxon>Nocardia</taxon>
    </lineage>
</organism>
<name>A0A6G9XS62_NOCBR</name>
<reference evidence="1 2" key="1">
    <citation type="journal article" date="2019" name="ACS Chem. Biol.">
        <title>Identification and Mobilization of a Cryptic Antibiotic Biosynthesis Gene Locus from a Human-Pathogenic Nocardia Isolate.</title>
        <authorList>
            <person name="Herisse M."/>
            <person name="Ishida K."/>
            <person name="Porter J.L."/>
            <person name="Howden B."/>
            <person name="Hertweck C."/>
            <person name="Stinear T.P."/>
            <person name="Pidot S.J."/>
        </authorList>
    </citation>
    <scope>NUCLEOTIDE SEQUENCE [LARGE SCALE GENOMIC DNA]</scope>
    <source>
        <strain evidence="1 2">AUSMDU00024985</strain>
    </source>
</reference>
<dbReference type="EMBL" id="CP046171">
    <property type="protein sequence ID" value="QIS03749.1"/>
    <property type="molecule type" value="Genomic_DNA"/>
</dbReference>
<dbReference type="RefSeq" id="WP_167462813.1">
    <property type="nucleotide sequence ID" value="NZ_CP046171.1"/>
</dbReference>
<evidence type="ECO:0008006" key="3">
    <source>
        <dbReference type="Google" id="ProtNLM"/>
    </source>
</evidence>
<proteinExistence type="predicted"/>
<sequence>MFLLDRANERFVAIEARDNSIYRPHGFEAARRLGLTQPFSYGAHWHENSDLRKKVWTVQAAESPELAEVVSGLDIEGGSWLAFHRRTGVYCRIFTPEWDEHGRADATGDAVSGAPGVELLAPGGLSFDCATAPSAEQAVELLRTRLLPAVGDSGKLFAFHLVLADPHNAFVVSFDGRDTVTATPFTDDRPHVLTAADPAGADEFGRRLAERAQGVEAPTEKLTSWAPWLSVFTATEPGAPDYADQNWTAERYSAIRPPYRDTADEFRYKNATLFPTSDPRRIAWTKSVSIYSAGQTGAELFAYNERQLFEYQPVPADVGRMGFPTTPDDFFVVTANTNS</sequence>